<dbReference type="InterPro" id="IPR029398">
    <property type="entry name" value="PolB_thumb"/>
</dbReference>
<dbReference type="PANTHER" id="PTHR11276:SF42">
    <property type="entry name" value="DNA POLYMERASE BETA"/>
    <property type="match status" value="1"/>
</dbReference>
<dbReference type="Pfam" id="PF03919">
    <property type="entry name" value="mRNA_cap_C"/>
    <property type="match status" value="1"/>
</dbReference>
<evidence type="ECO:0000256" key="2">
    <source>
        <dbReference type="ARBA" id="ARBA00004123"/>
    </source>
</evidence>
<dbReference type="GO" id="GO:0006303">
    <property type="term" value="P:double-strand break repair via nonhomologous end joining"/>
    <property type="evidence" value="ECO:0007669"/>
    <property type="project" value="TreeGrafter"/>
</dbReference>
<keyword evidence="12" id="KW-0506">mRNA capping</keyword>
<dbReference type="InterPro" id="IPR002054">
    <property type="entry name" value="DNA-dir_DNA_pol_X"/>
</dbReference>
<gene>
    <name evidence="19" type="ORF">ALEPTO_LOCUS912</name>
</gene>
<evidence type="ECO:0000313" key="20">
    <source>
        <dbReference type="Proteomes" id="UP000789508"/>
    </source>
</evidence>
<feature type="active site" description="Nucleophile; Schiff-base intermediate with DNA; for 5'-dRP lyase activity" evidence="17">
    <location>
        <position position="338"/>
    </location>
</feature>
<dbReference type="SUPFAM" id="SSF81585">
    <property type="entry name" value="PsbU/PolX domain-like"/>
    <property type="match status" value="1"/>
</dbReference>
<evidence type="ECO:0000256" key="9">
    <source>
        <dbReference type="ARBA" id="ARBA00022763"/>
    </source>
</evidence>
<keyword evidence="9" id="KW-0227">DNA damage</keyword>
<comment type="catalytic activity">
    <reaction evidence="16">
        <text>DNA(n) + a 2'-deoxyribonucleoside 5'-triphosphate = DNA(n+1) + diphosphate</text>
        <dbReference type="Rhea" id="RHEA:22508"/>
        <dbReference type="Rhea" id="RHEA-COMP:17339"/>
        <dbReference type="Rhea" id="RHEA-COMP:17340"/>
        <dbReference type="ChEBI" id="CHEBI:33019"/>
        <dbReference type="ChEBI" id="CHEBI:61560"/>
        <dbReference type="ChEBI" id="CHEBI:173112"/>
        <dbReference type="EC" id="2.7.7.7"/>
    </reaction>
</comment>
<keyword evidence="14" id="KW-0234">DNA repair</keyword>
<keyword evidence="5" id="KW-0507">mRNA processing</keyword>
<feature type="domain" description="DNA-directed DNA polymerase X" evidence="18">
    <location>
        <begin position="277"/>
        <end position="597"/>
    </location>
</feature>
<evidence type="ECO:0000256" key="4">
    <source>
        <dbReference type="ARBA" id="ARBA00022490"/>
    </source>
</evidence>
<dbReference type="Gene3D" id="3.30.210.10">
    <property type="entry name" value="DNA polymerase, thumb domain"/>
    <property type="match status" value="1"/>
</dbReference>
<organism evidence="19 20">
    <name type="scientific">Ambispora leptoticha</name>
    <dbReference type="NCBI Taxonomy" id="144679"/>
    <lineage>
        <taxon>Eukaryota</taxon>
        <taxon>Fungi</taxon>
        <taxon>Fungi incertae sedis</taxon>
        <taxon>Mucoromycota</taxon>
        <taxon>Glomeromycotina</taxon>
        <taxon>Glomeromycetes</taxon>
        <taxon>Archaeosporales</taxon>
        <taxon>Ambisporaceae</taxon>
        <taxon>Ambispora</taxon>
    </lineage>
</organism>
<dbReference type="Proteomes" id="UP000789508">
    <property type="component" value="Unassembled WGS sequence"/>
</dbReference>
<dbReference type="SMART" id="SM00483">
    <property type="entry name" value="POLXc"/>
    <property type="match status" value="1"/>
</dbReference>
<dbReference type="GO" id="GO:0003887">
    <property type="term" value="F:DNA-directed DNA polymerase activity"/>
    <property type="evidence" value="ECO:0007669"/>
    <property type="project" value="UniProtKB-KW"/>
</dbReference>
<dbReference type="InterPro" id="IPR012340">
    <property type="entry name" value="NA-bd_OB-fold"/>
</dbReference>
<keyword evidence="20" id="KW-1185">Reference proteome</keyword>
<accession>A0A9N8YQG6</accession>
<dbReference type="Pfam" id="PF01331">
    <property type="entry name" value="mRNA_cap_enzyme"/>
    <property type="match status" value="1"/>
</dbReference>
<evidence type="ECO:0000256" key="5">
    <source>
        <dbReference type="ARBA" id="ARBA00022664"/>
    </source>
</evidence>
<keyword evidence="15" id="KW-0539">Nucleus</keyword>
<dbReference type="EMBL" id="CAJVPS010000081">
    <property type="protein sequence ID" value="CAG8449536.1"/>
    <property type="molecule type" value="Genomic_DNA"/>
</dbReference>
<keyword evidence="10" id="KW-0460">Magnesium</keyword>
<evidence type="ECO:0000313" key="19">
    <source>
        <dbReference type="EMBL" id="CAG8449536.1"/>
    </source>
</evidence>
<dbReference type="Pfam" id="PF14716">
    <property type="entry name" value="HHH_8"/>
    <property type="match status" value="1"/>
</dbReference>
<dbReference type="InterPro" id="IPR037160">
    <property type="entry name" value="DNA_Pol_thumb_sf"/>
</dbReference>
<keyword evidence="13" id="KW-0238">DNA-binding</keyword>
<dbReference type="GO" id="GO:0006284">
    <property type="term" value="P:base-excision repair"/>
    <property type="evidence" value="ECO:0007669"/>
    <property type="project" value="TreeGrafter"/>
</dbReference>
<protein>
    <submittedName>
        <fullName evidence="19">12003_t:CDS:1</fullName>
    </submittedName>
</protein>
<evidence type="ECO:0000256" key="10">
    <source>
        <dbReference type="ARBA" id="ARBA00022842"/>
    </source>
</evidence>
<comment type="caution">
    <text evidence="19">The sequence shown here is derived from an EMBL/GenBank/DDBJ whole genome shotgun (WGS) entry which is preliminary data.</text>
</comment>
<evidence type="ECO:0000256" key="7">
    <source>
        <dbReference type="ARBA" id="ARBA00022695"/>
    </source>
</evidence>
<evidence type="ECO:0000256" key="3">
    <source>
        <dbReference type="ARBA" id="ARBA00008323"/>
    </source>
</evidence>
<dbReference type="OrthoDB" id="205514at2759"/>
<dbReference type="AlphaFoldDB" id="A0A9N8YQG6"/>
<dbReference type="InterPro" id="IPR001339">
    <property type="entry name" value="mRNA_cap_enzyme_adenylation"/>
</dbReference>
<evidence type="ECO:0000256" key="8">
    <source>
        <dbReference type="ARBA" id="ARBA00022723"/>
    </source>
</evidence>
<keyword evidence="4" id="KW-0963">Cytoplasm</keyword>
<dbReference type="Pfam" id="PF10391">
    <property type="entry name" value="DNA_pol_lambd_f"/>
    <property type="match status" value="1"/>
</dbReference>
<dbReference type="GO" id="GO:0005634">
    <property type="term" value="C:nucleus"/>
    <property type="evidence" value="ECO:0007669"/>
    <property type="project" value="UniProtKB-SubCell"/>
</dbReference>
<name>A0A9N8YQG6_9GLOM</name>
<dbReference type="InterPro" id="IPR043519">
    <property type="entry name" value="NT_sf"/>
</dbReference>
<dbReference type="Gene3D" id="1.10.150.20">
    <property type="entry name" value="5' to 3' exonuclease, C-terminal subdomain"/>
    <property type="match status" value="1"/>
</dbReference>
<dbReference type="PRINTS" id="PR00870">
    <property type="entry name" value="DNAPOLXBETA"/>
</dbReference>
<dbReference type="GO" id="GO:0004484">
    <property type="term" value="F:mRNA guanylyltransferase activity"/>
    <property type="evidence" value="ECO:0007669"/>
    <property type="project" value="InterPro"/>
</dbReference>
<evidence type="ECO:0000256" key="1">
    <source>
        <dbReference type="ARBA" id="ARBA00001946"/>
    </source>
</evidence>
<dbReference type="Pfam" id="PF14791">
    <property type="entry name" value="DNA_pol_B_thumb"/>
    <property type="match status" value="1"/>
</dbReference>
<proteinExistence type="inferred from homology"/>
<sequence length="716" mass="82858">MVITQRSLSTRLGMLRQDVIDPLQTALKNDPALAKKQPLTVELKEMERSYRLPKILQQLPLLKHANDGLIFTPVNLPYSFGTCPKLFKWKPGNSNTVDFKINVVWNTERKPRYELFITSNGVPKYYDQLTPEDELAAEWRKNPPNSRIGEFWWDPNWKTIVVNEDGYAPSVRAGGWRFLRFRDDKDFANDEKLVKKIMNSIQDAVSQEMPQQLVLCFKQQQQIQTSTLRHQSSTLNFKSSLPSRFFAQRVKSSSSTTNKKKTKEKIDVTKSEVSPVNLNEEITKVLEVLARNEKNEDNVYKERAYYNAIRTLSLYPHKITSGGEAKQLKGIGESIARKIDEILETGTCEKLTEASNPSTQLMNLFTRVFGIGPVAAKKFVEKGYTSIEDLAKDPDLNQNQRLGIKYFHDFEKTIPREEMAELDKLVTTVAREIDEKYIVTVCGSYRRGEPESSDIDIVIAHPDYTSSLESDPGELLKTFIDKLIEKEFITDHITSGAVKYTGVCRLSDNETRVHRRIDIRLLPYDRSWLGVFLFTGDDEFNKKMRSRAMDLNMHFSEYILARKDKKTGEIKEPIEVRNEADIFRALGLNYIDPKDRSWKMIRKKDKISQPDKRDWIKEEIKPLQSSNRLIEGKIKPPLSLNRLIEEEIKPQTSSTHIIEKEIKPQKSLNQLIEEEIKPPQSSTRLIEEEIKPPQSSNRLLEVTKRIFKWPWTGISR</sequence>
<dbReference type="InterPro" id="IPR027421">
    <property type="entry name" value="DNA_pol_lamdba_lyase_dom_sf"/>
</dbReference>
<keyword evidence="6" id="KW-0808">Transferase</keyword>
<dbReference type="Gene3D" id="3.30.460.10">
    <property type="entry name" value="Beta Polymerase, domain 2"/>
    <property type="match status" value="1"/>
</dbReference>
<dbReference type="GO" id="GO:0003677">
    <property type="term" value="F:DNA binding"/>
    <property type="evidence" value="ECO:0007669"/>
    <property type="project" value="UniProtKB-KW"/>
</dbReference>
<dbReference type="PROSITE" id="PS00522">
    <property type="entry name" value="DNA_POLYMERASE_X"/>
    <property type="match status" value="1"/>
</dbReference>
<dbReference type="CDD" id="cd00141">
    <property type="entry name" value="NT_POLXc"/>
    <property type="match status" value="1"/>
</dbReference>
<reference evidence="19" key="1">
    <citation type="submission" date="2021-06" db="EMBL/GenBank/DDBJ databases">
        <authorList>
            <person name="Kallberg Y."/>
            <person name="Tangrot J."/>
            <person name="Rosling A."/>
        </authorList>
    </citation>
    <scope>NUCLEOTIDE SEQUENCE</scope>
    <source>
        <strain evidence="19">FL130A</strain>
    </source>
</reference>
<dbReference type="InterPro" id="IPR002008">
    <property type="entry name" value="DNA_pol_X_beta-like"/>
</dbReference>
<evidence type="ECO:0000256" key="14">
    <source>
        <dbReference type="ARBA" id="ARBA00023204"/>
    </source>
</evidence>
<evidence type="ECO:0000256" key="17">
    <source>
        <dbReference type="PIRSR" id="PIRSR622312-50"/>
    </source>
</evidence>
<keyword evidence="7" id="KW-0548">Nucleotidyltransferase</keyword>
<evidence type="ECO:0000256" key="12">
    <source>
        <dbReference type="ARBA" id="ARBA00023042"/>
    </source>
</evidence>
<dbReference type="InterPro" id="IPR022312">
    <property type="entry name" value="DNA_pol_X"/>
</dbReference>
<dbReference type="InterPro" id="IPR013846">
    <property type="entry name" value="mRNA_cap_enzyme_C"/>
</dbReference>
<keyword evidence="11" id="KW-0239">DNA-directed DNA polymerase</keyword>
<comment type="subcellular location">
    <subcellularLocation>
        <location evidence="2">Nucleus</location>
    </subcellularLocation>
</comment>
<evidence type="ECO:0000256" key="11">
    <source>
        <dbReference type="ARBA" id="ARBA00022932"/>
    </source>
</evidence>
<dbReference type="InterPro" id="IPR019843">
    <property type="entry name" value="DNA_pol-X_BS"/>
</dbReference>
<dbReference type="GO" id="GO:0006370">
    <property type="term" value="P:7-methylguanosine mRNA capping"/>
    <property type="evidence" value="ECO:0007669"/>
    <property type="project" value="UniProtKB-KW"/>
</dbReference>
<dbReference type="SUPFAM" id="SSF50249">
    <property type="entry name" value="Nucleic acid-binding proteins"/>
    <property type="match status" value="1"/>
</dbReference>
<evidence type="ECO:0000256" key="13">
    <source>
        <dbReference type="ARBA" id="ARBA00023125"/>
    </source>
</evidence>
<dbReference type="PANTHER" id="PTHR11276">
    <property type="entry name" value="DNA POLYMERASE TYPE-X FAMILY MEMBER"/>
    <property type="match status" value="1"/>
</dbReference>
<comment type="cofactor">
    <cofactor evidence="1">
        <name>Mg(2+)</name>
        <dbReference type="ChEBI" id="CHEBI:18420"/>
    </cofactor>
</comment>
<comment type="similarity">
    <text evidence="3">Belongs to the DNA polymerase type-X family.</text>
</comment>
<evidence type="ECO:0000259" key="18">
    <source>
        <dbReference type="SMART" id="SM00483"/>
    </source>
</evidence>
<dbReference type="Gene3D" id="2.40.50.140">
    <property type="entry name" value="Nucleic acid-binding proteins"/>
    <property type="match status" value="1"/>
</dbReference>
<dbReference type="Gene3D" id="3.30.470.30">
    <property type="entry name" value="DNA ligase/mRNA capping enzyme"/>
    <property type="match status" value="1"/>
</dbReference>
<dbReference type="GO" id="GO:0005524">
    <property type="term" value="F:ATP binding"/>
    <property type="evidence" value="ECO:0007669"/>
    <property type="project" value="InterPro"/>
</dbReference>
<dbReference type="PRINTS" id="PR00869">
    <property type="entry name" value="DNAPOLX"/>
</dbReference>
<dbReference type="InterPro" id="IPR028207">
    <property type="entry name" value="DNA_pol_B_palm_palm"/>
</dbReference>
<dbReference type="SUPFAM" id="SSF81301">
    <property type="entry name" value="Nucleotidyltransferase"/>
    <property type="match status" value="1"/>
</dbReference>
<dbReference type="Pfam" id="PF14792">
    <property type="entry name" value="DNA_pol_B_palm"/>
    <property type="match status" value="1"/>
</dbReference>
<dbReference type="InterPro" id="IPR018944">
    <property type="entry name" value="DNA_pol_lambd_fingers_domain"/>
</dbReference>
<evidence type="ECO:0000256" key="16">
    <source>
        <dbReference type="ARBA" id="ARBA00049244"/>
    </source>
</evidence>
<dbReference type="SUPFAM" id="SSF47802">
    <property type="entry name" value="DNA polymerase beta, N-terminal domain-like"/>
    <property type="match status" value="1"/>
</dbReference>
<dbReference type="SUPFAM" id="SSF56091">
    <property type="entry name" value="DNA ligase/mRNA capping enzyme, catalytic domain"/>
    <property type="match status" value="1"/>
</dbReference>
<evidence type="ECO:0000256" key="15">
    <source>
        <dbReference type="ARBA" id="ARBA00023242"/>
    </source>
</evidence>
<evidence type="ECO:0000256" key="6">
    <source>
        <dbReference type="ARBA" id="ARBA00022679"/>
    </source>
</evidence>
<dbReference type="Gene3D" id="1.10.150.110">
    <property type="entry name" value="DNA polymerase beta, N-terminal domain-like"/>
    <property type="match status" value="1"/>
</dbReference>
<dbReference type="GO" id="GO:0046872">
    <property type="term" value="F:metal ion binding"/>
    <property type="evidence" value="ECO:0007669"/>
    <property type="project" value="UniProtKB-KW"/>
</dbReference>
<keyword evidence="8" id="KW-0479">Metal-binding</keyword>
<dbReference type="InterPro" id="IPR010996">
    <property type="entry name" value="HHH_MUS81"/>
</dbReference>